<dbReference type="InterPro" id="IPR011009">
    <property type="entry name" value="Kinase-like_dom_sf"/>
</dbReference>
<gene>
    <name evidence="1" type="ORF">J2Z32_003012</name>
</gene>
<organism evidence="1 2">
    <name type="scientific">Paenibacillus turicensis</name>
    <dbReference type="NCBI Taxonomy" id="160487"/>
    <lineage>
        <taxon>Bacteria</taxon>
        <taxon>Bacillati</taxon>
        <taxon>Bacillota</taxon>
        <taxon>Bacilli</taxon>
        <taxon>Bacillales</taxon>
        <taxon>Paenibacillaceae</taxon>
        <taxon>Paenibacillus</taxon>
    </lineage>
</organism>
<reference evidence="1 2" key="1">
    <citation type="submission" date="2021-03" db="EMBL/GenBank/DDBJ databases">
        <title>Genomic Encyclopedia of Type Strains, Phase IV (KMG-IV): sequencing the most valuable type-strain genomes for metagenomic binning, comparative biology and taxonomic classification.</title>
        <authorList>
            <person name="Goeker M."/>
        </authorList>
    </citation>
    <scope>NUCLEOTIDE SEQUENCE [LARGE SCALE GENOMIC DNA]</scope>
    <source>
        <strain evidence="1 2">DSM 14349</strain>
    </source>
</reference>
<name>A0ABS4FUV6_9BACL</name>
<dbReference type="EMBL" id="JAGGKG010000014">
    <property type="protein sequence ID" value="MBP1906363.1"/>
    <property type="molecule type" value="Genomic_DNA"/>
</dbReference>
<evidence type="ECO:0000313" key="1">
    <source>
        <dbReference type="EMBL" id="MBP1906363.1"/>
    </source>
</evidence>
<protein>
    <submittedName>
        <fullName evidence="1">tRNA A-37 threonylcarbamoyl transferase component Bud32</fullName>
    </submittedName>
</protein>
<sequence length="310" mass="35727">MIPKVFLAHRTEIPLFDEVTEWSLLRKWPLSEVYRVRLKSGESRIVKWGGSEMARESEIYQNLVYPLQIKAPLIFEFVELEESSIMIMEDAGRSNLEQDPKSIYFLEATRELARLRNQATAHLRLIPVATTENYCVSKEVFLNLLDDLLKNDLMNTILKSQISATNNVLLNLRSVLPHHLDKLYQTVPLSLVHHDYHAKNLLIQNSGIMPIDWSLGYLSPHLGDLYRLMKEAHVWSQTAKEDMISAFLEVAPCPREQLNWQIQIGGICWLIMTLHWLAHGGTTIIQGSEAWIPDLINDATTLYEALHQYN</sequence>
<dbReference type="SUPFAM" id="SSF56112">
    <property type="entry name" value="Protein kinase-like (PK-like)"/>
    <property type="match status" value="1"/>
</dbReference>
<proteinExistence type="predicted"/>
<dbReference type="GO" id="GO:0016740">
    <property type="term" value="F:transferase activity"/>
    <property type="evidence" value="ECO:0007669"/>
    <property type="project" value="UniProtKB-KW"/>
</dbReference>
<accession>A0ABS4FUV6</accession>
<evidence type="ECO:0000313" key="2">
    <source>
        <dbReference type="Proteomes" id="UP001519272"/>
    </source>
</evidence>
<keyword evidence="2" id="KW-1185">Reference proteome</keyword>
<dbReference type="Gene3D" id="3.90.1200.10">
    <property type="match status" value="1"/>
</dbReference>
<keyword evidence="1" id="KW-0808">Transferase</keyword>
<dbReference type="RefSeq" id="WP_210089955.1">
    <property type="nucleotide sequence ID" value="NZ_JAGGKG010000014.1"/>
</dbReference>
<dbReference type="Proteomes" id="UP001519272">
    <property type="component" value="Unassembled WGS sequence"/>
</dbReference>
<comment type="caution">
    <text evidence="1">The sequence shown here is derived from an EMBL/GenBank/DDBJ whole genome shotgun (WGS) entry which is preliminary data.</text>
</comment>